<proteinExistence type="predicted"/>
<name>A0A0F9QB56_9ZZZZ</name>
<reference evidence="1" key="1">
    <citation type="journal article" date="2015" name="Nature">
        <title>Complex archaea that bridge the gap between prokaryotes and eukaryotes.</title>
        <authorList>
            <person name="Spang A."/>
            <person name="Saw J.H."/>
            <person name="Jorgensen S.L."/>
            <person name="Zaremba-Niedzwiedzka K."/>
            <person name="Martijn J."/>
            <person name="Lind A.E."/>
            <person name="van Eijk R."/>
            <person name="Schleper C."/>
            <person name="Guy L."/>
            <person name="Ettema T.J."/>
        </authorList>
    </citation>
    <scope>NUCLEOTIDE SEQUENCE</scope>
</reference>
<gene>
    <name evidence="1" type="ORF">LCGC14_0795660</name>
</gene>
<organism evidence="1">
    <name type="scientific">marine sediment metagenome</name>
    <dbReference type="NCBI Taxonomy" id="412755"/>
    <lineage>
        <taxon>unclassified sequences</taxon>
        <taxon>metagenomes</taxon>
        <taxon>ecological metagenomes</taxon>
    </lineage>
</organism>
<dbReference type="AlphaFoldDB" id="A0A0F9QB56"/>
<protein>
    <submittedName>
        <fullName evidence="1">Uncharacterized protein</fullName>
    </submittedName>
</protein>
<comment type="caution">
    <text evidence="1">The sequence shown here is derived from an EMBL/GenBank/DDBJ whole genome shotgun (WGS) entry which is preliminary data.</text>
</comment>
<evidence type="ECO:0000313" key="1">
    <source>
        <dbReference type="EMBL" id="KKN34267.1"/>
    </source>
</evidence>
<dbReference type="EMBL" id="LAZR01002117">
    <property type="protein sequence ID" value="KKN34267.1"/>
    <property type="molecule type" value="Genomic_DNA"/>
</dbReference>
<sequence>MGTAAEERAGKGCLGRAADDEPVFVLVAHDQVAAETVRDWAGRAQRAGVRDEKIKAAMEHANTMDAWRLANGGGKTPD</sequence>
<accession>A0A0F9QB56</accession>